<evidence type="ECO:0000313" key="2">
    <source>
        <dbReference type="Proteomes" id="UP000252008"/>
    </source>
</evidence>
<dbReference type="RefSeq" id="WP_083141324.1">
    <property type="nucleotide sequence ID" value="NZ_MVID01000001.1"/>
</dbReference>
<dbReference type="SUPFAM" id="SSF89796">
    <property type="entry name" value="CoA-transferase family III (CaiB/BaiF)"/>
    <property type="match status" value="1"/>
</dbReference>
<dbReference type="Proteomes" id="UP000252008">
    <property type="component" value="Unassembled WGS sequence"/>
</dbReference>
<protein>
    <submittedName>
        <fullName evidence="1">Formyl-CoA transferase [Frankia sp. EAN1pec]</fullName>
    </submittedName>
</protein>
<dbReference type="Gene3D" id="3.40.50.10540">
    <property type="entry name" value="Crotonobetainyl-coa:carnitine coa-transferase, domain 1"/>
    <property type="match status" value="1"/>
</dbReference>
<dbReference type="InterPro" id="IPR050509">
    <property type="entry name" value="CoA-transferase_III"/>
</dbReference>
<dbReference type="PANTHER" id="PTHR48228:SF2">
    <property type="entry name" value="E-CINNAMOYL-COA:R-PHENYLLACTATE COA TRANSFERASE LARGE SUBUNIT"/>
    <property type="match status" value="1"/>
</dbReference>
<accession>A0A375YIK5</accession>
<dbReference type="GO" id="GO:0016740">
    <property type="term" value="F:transferase activity"/>
    <property type="evidence" value="ECO:0007669"/>
    <property type="project" value="UniProtKB-KW"/>
</dbReference>
<organism evidence="1 2">
    <name type="scientific">Mycolicibacterium parafortuitum</name>
    <name type="common">Mycobacterium parafortuitum</name>
    <dbReference type="NCBI Taxonomy" id="39692"/>
    <lineage>
        <taxon>Bacteria</taxon>
        <taxon>Bacillati</taxon>
        <taxon>Actinomycetota</taxon>
        <taxon>Actinomycetes</taxon>
        <taxon>Mycobacteriales</taxon>
        <taxon>Mycobacteriaceae</taxon>
        <taxon>Mycolicibacterium</taxon>
    </lineage>
</organism>
<dbReference type="InterPro" id="IPR003673">
    <property type="entry name" value="CoA-Trfase_fam_III"/>
</dbReference>
<proteinExistence type="predicted"/>
<dbReference type="Pfam" id="PF02515">
    <property type="entry name" value="CoA_transf_3"/>
    <property type="match status" value="1"/>
</dbReference>
<dbReference type="Gene3D" id="3.30.1540.10">
    <property type="entry name" value="formyl-coa transferase, domain 3"/>
    <property type="match status" value="1"/>
</dbReference>
<dbReference type="InterPro" id="IPR044855">
    <property type="entry name" value="CoA-Trfase_III_dom3_sf"/>
</dbReference>
<dbReference type="PANTHER" id="PTHR48228">
    <property type="entry name" value="SUCCINYL-COA--D-CITRAMALATE COA-TRANSFERASE"/>
    <property type="match status" value="1"/>
</dbReference>
<dbReference type="InterPro" id="IPR023606">
    <property type="entry name" value="CoA-Trfase_III_dom_1_sf"/>
</dbReference>
<dbReference type="STRING" id="39692.BST38_00785"/>
<dbReference type="EMBL" id="UEGS01000001">
    <property type="protein sequence ID" value="SRX80965.1"/>
    <property type="molecule type" value="Genomic_DNA"/>
</dbReference>
<keyword evidence="1" id="KW-0808">Transferase</keyword>
<gene>
    <name evidence="1" type="ORF">MPP7335_02711</name>
</gene>
<sequence length="402" mass="42446">MPGPFDGVRVIEVASWTFVPGAGAIMADLGADVIKVEPPTGDPQRALRNALNADDTAPNPFLHVPNRGKRSVTLDLQSPDGVATLMRLVTSADVFLTSYLPKVRSKLGIDVEDVRAHNPSVIYVRGTGWGSAGAMTDVGGFDSAAAWSAAGIQHKLTPPGAVAPTAQPAAFFDLQGSSAIAGAVGMALFRRERTGEGSVVDVSLLNTGMWVMGPDLAATAAGSGELPRMERSDAPNPIVNTYRTSDDRWLNLVCLQADRFWAELCELIGRPELAEDARFADSLSRYVNREACIAELDAAFGSRPLDDWRRVLSGFSGVWSAAATFGEVLASEQAADNGYLPTVTGADGRDFRLVAPPYQFDGAPGVPAGPAPELGQHTEEVLAESGLSWDRISELRDGGALG</sequence>
<reference evidence="1 2" key="1">
    <citation type="submission" date="2018-05" db="EMBL/GenBank/DDBJ databases">
        <authorList>
            <consortium name="IHU Genomes"/>
        </authorList>
    </citation>
    <scope>NUCLEOTIDE SEQUENCE [LARGE SCALE GENOMIC DNA]</scope>
    <source>
        <strain evidence="1 2">P7335</strain>
    </source>
</reference>
<dbReference type="AlphaFoldDB" id="A0A375YIK5"/>
<name>A0A375YIK5_MYCPF</name>
<evidence type="ECO:0000313" key="1">
    <source>
        <dbReference type="EMBL" id="SRX80965.1"/>
    </source>
</evidence>
<keyword evidence="2" id="KW-1185">Reference proteome</keyword>